<dbReference type="EMBL" id="BONP01000002">
    <property type="protein sequence ID" value="GIG38707.1"/>
    <property type="molecule type" value="Genomic_DNA"/>
</dbReference>
<reference evidence="2 3" key="1">
    <citation type="submission" date="2021-01" db="EMBL/GenBank/DDBJ databases">
        <title>Whole genome shotgun sequence of Cellulomonas phragmiteti NBRC 110785.</title>
        <authorList>
            <person name="Komaki H."/>
            <person name="Tamura T."/>
        </authorList>
    </citation>
    <scope>NUCLEOTIDE SEQUENCE [LARGE SCALE GENOMIC DNA]</scope>
    <source>
        <strain evidence="2 3">NBRC 110785</strain>
    </source>
</reference>
<dbReference type="RefSeq" id="WP_308439415.1">
    <property type="nucleotide sequence ID" value="NZ_BONP01000002.1"/>
</dbReference>
<feature type="compositionally biased region" description="Acidic residues" evidence="1">
    <location>
        <begin position="16"/>
        <end position="41"/>
    </location>
</feature>
<protein>
    <submittedName>
        <fullName evidence="2">Uncharacterized protein</fullName>
    </submittedName>
</protein>
<sequence>MPGDGSRQAEAAVDAPEVDAPEVDAPEVLDEEVLDDDVLDDDVLDDDVLEELAAASPPLPAALVDVDAERPVRASLR</sequence>
<evidence type="ECO:0000313" key="3">
    <source>
        <dbReference type="Proteomes" id="UP000614741"/>
    </source>
</evidence>
<evidence type="ECO:0000313" key="2">
    <source>
        <dbReference type="EMBL" id="GIG38707.1"/>
    </source>
</evidence>
<proteinExistence type="predicted"/>
<keyword evidence="3" id="KW-1185">Reference proteome</keyword>
<evidence type="ECO:0000256" key="1">
    <source>
        <dbReference type="SAM" id="MobiDB-lite"/>
    </source>
</evidence>
<feature type="region of interest" description="Disordered" evidence="1">
    <location>
        <begin position="1"/>
        <end position="41"/>
    </location>
</feature>
<comment type="caution">
    <text evidence="2">The sequence shown here is derived from an EMBL/GenBank/DDBJ whole genome shotgun (WGS) entry which is preliminary data.</text>
</comment>
<dbReference type="Proteomes" id="UP000614741">
    <property type="component" value="Unassembled WGS sequence"/>
</dbReference>
<name>A0ABQ4DI86_9CELL</name>
<organism evidence="2 3">
    <name type="scientific">Cellulomonas phragmiteti</name>
    <dbReference type="NCBI Taxonomy" id="478780"/>
    <lineage>
        <taxon>Bacteria</taxon>
        <taxon>Bacillati</taxon>
        <taxon>Actinomycetota</taxon>
        <taxon>Actinomycetes</taxon>
        <taxon>Micrococcales</taxon>
        <taxon>Cellulomonadaceae</taxon>
        <taxon>Cellulomonas</taxon>
    </lineage>
</organism>
<gene>
    <name evidence="2" type="ORF">Cph01nite_04690</name>
</gene>
<accession>A0ABQ4DI86</accession>